<dbReference type="PANTHER" id="PTHR30217">
    <property type="entry name" value="PEPTIDASE U32 FAMILY"/>
    <property type="match status" value="1"/>
</dbReference>
<dbReference type="InterPro" id="IPR051454">
    <property type="entry name" value="RNA/ubiquinone_mod_enzymes"/>
</dbReference>
<organism evidence="2 3">
    <name type="scientific">Oceaniferula marina</name>
    <dbReference type="NCBI Taxonomy" id="2748318"/>
    <lineage>
        <taxon>Bacteria</taxon>
        <taxon>Pseudomonadati</taxon>
        <taxon>Verrucomicrobiota</taxon>
        <taxon>Verrucomicrobiia</taxon>
        <taxon>Verrucomicrobiales</taxon>
        <taxon>Verrucomicrobiaceae</taxon>
        <taxon>Oceaniferula</taxon>
    </lineage>
</organism>
<gene>
    <name evidence="2" type="ORF">HW115_02765</name>
</gene>
<reference evidence="2 3" key="1">
    <citation type="submission" date="2020-07" db="EMBL/GenBank/DDBJ databases">
        <title>Roseicoccus Jingziensis gen. nov., sp. nov., isolated from coastal seawater.</title>
        <authorList>
            <person name="Feng X."/>
        </authorList>
    </citation>
    <scope>NUCLEOTIDE SEQUENCE [LARGE SCALE GENOMIC DNA]</scope>
    <source>
        <strain evidence="2 3">N1E253</strain>
    </source>
</reference>
<evidence type="ECO:0000313" key="3">
    <source>
        <dbReference type="Proteomes" id="UP000557872"/>
    </source>
</evidence>
<protein>
    <submittedName>
        <fullName evidence="2">U32 family peptidase</fullName>
    </submittedName>
</protein>
<accession>A0A851GHB3</accession>
<evidence type="ECO:0000313" key="2">
    <source>
        <dbReference type="EMBL" id="NWK54517.1"/>
    </source>
</evidence>
<dbReference type="PANTHER" id="PTHR30217:SF10">
    <property type="entry name" value="23S RRNA 5-HYDROXYCYTIDINE C2501 SYNTHASE"/>
    <property type="match status" value="1"/>
</dbReference>
<evidence type="ECO:0000259" key="1">
    <source>
        <dbReference type="Pfam" id="PF12392"/>
    </source>
</evidence>
<dbReference type="Pfam" id="PF12392">
    <property type="entry name" value="DUF3656"/>
    <property type="match status" value="1"/>
</dbReference>
<keyword evidence="3" id="KW-1185">Reference proteome</keyword>
<comment type="caution">
    <text evidence="2">The sequence shown here is derived from an EMBL/GenBank/DDBJ whole genome shotgun (WGS) entry which is preliminary data.</text>
</comment>
<name>A0A851GHB3_9BACT</name>
<dbReference type="EMBL" id="JACBAZ010000001">
    <property type="protein sequence ID" value="NWK54517.1"/>
    <property type="molecule type" value="Genomic_DNA"/>
</dbReference>
<dbReference type="Pfam" id="PF01136">
    <property type="entry name" value="Peptidase_U32"/>
    <property type="match status" value="2"/>
</dbReference>
<dbReference type="Proteomes" id="UP000557872">
    <property type="component" value="Unassembled WGS sequence"/>
</dbReference>
<feature type="domain" description="Peptidase U32 collagenase" evidence="1">
    <location>
        <begin position="405"/>
        <end position="517"/>
    </location>
</feature>
<dbReference type="InterPro" id="IPR020988">
    <property type="entry name" value="Pept_U32_collagenase"/>
</dbReference>
<dbReference type="InterPro" id="IPR001539">
    <property type="entry name" value="Peptidase_U32"/>
</dbReference>
<sequence>MLWRMSAPHVTNDPGRYERTPELLAPAGSWDCVRAAVANGADAVFFGLSKFNARLRADNFTEEDLPELMEFLHARGVKGFVTMNTLIFTGELQEAETQLRLLESCAVDAIIVQDLGLARLCRIVAPSLEVHASTQMTITSPEGLAFADRLYHLDRAVLARELSLKQIAKFKPEESVPLEVFVHGALCVAYSGQCLTSESLGQRSANRGECAQACRMPYTLVVDGEEREMGEVRYLLSPQDLAAVDLIPELVRQGVVSYKIEGRLKSPEYVAAITKVYRKAIDAAVAGEEDPITQDDRYSMEMTFSRGLSTGWLEGTNHPLLTHGKFGKKRGVFLGEVIRSERGWVDVKLATRIPVKAGDGIVFDAGEDRNLEQGSRIWKVAGDRLLFHREHSGLDWKRIQPGQKIWKTDDPKLNKRLTASWKNAKLEVERDTLNITVKGCVAEGMTLSCGKVSVTSTEKLEVAQSRPFTDEFLIKQLGRLGGTDWKLGEVDNQLQGEVMMPVSAVNRLRRALVDAMDVATTQRKAARVQVGATASLDDLMPVRRTDESSRRELSVLCRSMEQIEAVLEAGGKNIYVDFEDIRRGKEAVSLVRSADDARVHLATPRIQKSGEAGFFKVVERAEPDGVLIRNLGGVSYFKDRNDLYKIGDFSLNCANPLTSRILKEEGGLDHMTVSYDLNIRQVLDLLLAAPTDWFELTIHQHMPMFHMEHCVFCSFLSDGGTSILNCGKPCDKHQVQLKDRVGQLHSLKADVGCRNTLFNGRAQTGARFYDQLRGTGLRRYRVELLDEDKESARKIVQAYQSLLAGARSGHHLWQGLDVSEQLGVTEGTLEVR</sequence>
<proteinExistence type="predicted"/>
<dbReference type="AlphaFoldDB" id="A0A851GHB3"/>